<organism evidence="1 2">
    <name type="scientific">Bosea vestrisii</name>
    <dbReference type="NCBI Taxonomy" id="151416"/>
    <lineage>
        <taxon>Bacteria</taxon>
        <taxon>Pseudomonadati</taxon>
        <taxon>Pseudomonadota</taxon>
        <taxon>Alphaproteobacteria</taxon>
        <taxon>Hyphomicrobiales</taxon>
        <taxon>Boseaceae</taxon>
        <taxon>Bosea</taxon>
    </lineage>
</organism>
<protein>
    <submittedName>
        <fullName evidence="1">DUF3164 family protein</fullName>
    </submittedName>
</protein>
<name>A0ABW0H9B4_9HYPH</name>
<proteinExistence type="predicted"/>
<dbReference type="RefSeq" id="WP_377008064.1">
    <property type="nucleotide sequence ID" value="NZ_JBHSLV010000019.1"/>
</dbReference>
<comment type="caution">
    <text evidence="1">The sequence shown here is derived from an EMBL/GenBank/DDBJ whole genome shotgun (WGS) entry which is preliminary data.</text>
</comment>
<evidence type="ECO:0000313" key="2">
    <source>
        <dbReference type="Proteomes" id="UP001596104"/>
    </source>
</evidence>
<keyword evidence="2" id="KW-1185">Reference proteome</keyword>
<dbReference type="EMBL" id="JBHSLV010000019">
    <property type="protein sequence ID" value="MFC5393121.1"/>
    <property type="molecule type" value="Genomic_DNA"/>
</dbReference>
<dbReference type="Pfam" id="PF11363">
    <property type="entry name" value="DUF3164"/>
    <property type="match status" value="1"/>
</dbReference>
<dbReference type="Proteomes" id="UP001596104">
    <property type="component" value="Unassembled WGS sequence"/>
</dbReference>
<reference evidence="2" key="1">
    <citation type="journal article" date="2019" name="Int. J. Syst. Evol. Microbiol.">
        <title>The Global Catalogue of Microorganisms (GCM) 10K type strain sequencing project: providing services to taxonomists for standard genome sequencing and annotation.</title>
        <authorList>
            <consortium name="The Broad Institute Genomics Platform"/>
            <consortium name="The Broad Institute Genome Sequencing Center for Infectious Disease"/>
            <person name="Wu L."/>
            <person name="Ma J."/>
        </authorList>
    </citation>
    <scope>NUCLEOTIDE SEQUENCE [LARGE SCALE GENOMIC DNA]</scope>
    <source>
        <strain evidence="2">CGMCC 1.16326</strain>
    </source>
</reference>
<dbReference type="InterPro" id="IPR021505">
    <property type="entry name" value="Phage_B3_Orf6"/>
</dbReference>
<accession>A0ABW0H9B4</accession>
<gene>
    <name evidence="1" type="ORF">ACFPPC_10800</name>
</gene>
<sequence length="218" mass="24423">MSENAPIQPVVPAGIIDVGGQPHMRDAKGRLVPVELVKPADKLEDEMVRKVMAFALDLSAQIARFKEHTFADLNGFQQLLEQEYGARAGGEKGNVTFQTVDGLMQVKVQIADLIEFGPQLQQAKSLIDECLVEWGADSRPEIRAIVSRAFAVEKEGQINKANLFLLLKLDIGDERWTRAMTAIRDAIRVTGTKEYVRFYQRRRPQDRFETVTIDLAAA</sequence>
<evidence type="ECO:0000313" key="1">
    <source>
        <dbReference type="EMBL" id="MFC5393121.1"/>
    </source>
</evidence>